<dbReference type="AlphaFoldDB" id="A0A4P7PTI5"/>
<protein>
    <submittedName>
        <fullName evidence="1">Uncharacterized protein</fullName>
    </submittedName>
</protein>
<name>A0A4P7PTI5_9FLAO</name>
<dbReference type="EMBL" id="CP038810">
    <property type="protein sequence ID" value="QBZ98251.1"/>
    <property type="molecule type" value="Genomic_DNA"/>
</dbReference>
<evidence type="ECO:0000313" key="2">
    <source>
        <dbReference type="Proteomes" id="UP000296862"/>
    </source>
</evidence>
<accession>A0A4P7PTI5</accession>
<sequence>MEKYCTILLATFLICSCNPKEQDKNIVIKNTQTIDTTKHKATAKAVNEQLADTIRMVVKDKKGSYTAIGTIDSIHPRIYIKFTNKTTGSLHAMVKPLPLGSEGNIRFNQILFPNKMADGPFGHDLFIKLKQTGEHTLIIGHSLMAENPHSGRFMVEVITN</sequence>
<proteinExistence type="predicted"/>
<evidence type="ECO:0000313" key="1">
    <source>
        <dbReference type="EMBL" id="QBZ98251.1"/>
    </source>
</evidence>
<organism evidence="1 2">
    <name type="scientific">Flavobacterium sangjuense</name>
    <dbReference type="NCBI Taxonomy" id="2518177"/>
    <lineage>
        <taxon>Bacteria</taxon>
        <taxon>Pseudomonadati</taxon>
        <taxon>Bacteroidota</taxon>
        <taxon>Flavobacteriia</taxon>
        <taxon>Flavobacteriales</taxon>
        <taxon>Flavobacteriaceae</taxon>
        <taxon>Flavobacterium</taxon>
    </lineage>
</organism>
<keyword evidence="2" id="KW-1185">Reference proteome</keyword>
<dbReference type="KEGG" id="fsn:GS03_01756"/>
<dbReference type="PROSITE" id="PS51257">
    <property type="entry name" value="PROKAR_LIPOPROTEIN"/>
    <property type="match status" value="1"/>
</dbReference>
<gene>
    <name evidence="1" type="ORF">GS03_01756</name>
</gene>
<reference evidence="1 2" key="1">
    <citation type="submission" date="2019-04" db="EMBL/GenBank/DDBJ databases">
        <title>Flavobacterium sp. GS03.</title>
        <authorList>
            <person name="Kim H."/>
        </authorList>
    </citation>
    <scope>NUCLEOTIDE SEQUENCE [LARGE SCALE GENOMIC DNA]</scope>
    <source>
        <strain evidence="1 2">GS03</strain>
    </source>
</reference>
<dbReference type="Proteomes" id="UP000296862">
    <property type="component" value="Chromosome"/>
</dbReference>